<evidence type="ECO:0000313" key="10">
    <source>
        <dbReference type="Proteomes" id="UP001237207"/>
    </source>
</evidence>
<comment type="caution">
    <text evidence="9">The sequence shown here is derived from an EMBL/GenBank/DDBJ whole genome shotgun (WGS) entry which is preliminary data.</text>
</comment>
<dbReference type="GO" id="GO:0071973">
    <property type="term" value="P:bacterial-type flagellum-dependent cell motility"/>
    <property type="evidence" value="ECO:0007669"/>
    <property type="project" value="TreeGrafter"/>
</dbReference>
<dbReference type="PANTHER" id="PTHR30288:SF0">
    <property type="entry name" value="FLAGELLAR HOOK-ASSOCIATED PROTEIN 2"/>
    <property type="match status" value="1"/>
</dbReference>
<evidence type="ECO:0000256" key="2">
    <source>
        <dbReference type="ARBA" id="ARBA00011255"/>
    </source>
</evidence>
<keyword evidence="10" id="KW-1185">Reference proteome</keyword>
<keyword evidence="9" id="KW-0966">Cell projection</keyword>
<evidence type="ECO:0000256" key="1">
    <source>
        <dbReference type="ARBA" id="ARBA00009764"/>
    </source>
</evidence>
<dbReference type="InterPro" id="IPR040026">
    <property type="entry name" value="FliD"/>
</dbReference>
<dbReference type="GO" id="GO:0009421">
    <property type="term" value="C:bacterial-type flagellum filament cap"/>
    <property type="evidence" value="ECO:0007669"/>
    <property type="project" value="InterPro"/>
</dbReference>
<reference evidence="9" key="1">
    <citation type="submission" date="2023-07" db="EMBL/GenBank/DDBJ databases">
        <title>Genomic Encyclopedia of Type Strains, Phase IV (KMG-IV): sequencing the most valuable type-strain genomes for metagenomic binning, comparative biology and taxonomic classification.</title>
        <authorList>
            <person name="Goeker M."/>
        </authorList>
    </citation>
    <scope>NUCLEOTIDE SEQUENCE</scope>
    <source>
        <strain evidence="9">DSM 23947</strain>
    </source>
</reference>
<evidence type="ECO:0000256" key="3">
    <source>
        <dbReference type="ARBA" id="ARBA00023054"/>
    </source>
</evidence>
<dbReference type="Pfam" id="PF07195">
    <property type="entry name" value="FliD_C"/>
    <property type="match status" value="1"/>
</dbReference>
<feature type="domain" description="Flagellar hook-associated protein 2 N-terminal" evidence="7">
    <location>
        <begin position="8"/>
        <end position="104"/>
    </location>
</feature>
<organism evidence="9 10">
    <name type="scientific">Oikeobacillus pervagus</name>
    <dbReference type="NCBI Taxonomy" id="1325931"/>
    <lineage>
        <taxon>Bacteria</taxon>
        <taxon>Bacillati</taxon>
        <taxon>Bacillota</taxon>
        <taxon>Bacilli</taxon>
        <taxon>Bacillales</taxon>
        <taxon>Bacillaceae</taxon>
        <taxon>Oikeobacillus</taxon>
    </lineage>
</organism>
<dbReference type="GO" id="GO:0007155">
    <property type="term" value="P:cell adhesion"/>
    <property type="evidence" value="ECO:0007669"/>
    <property type="project" value="InterPro"/>
</dbReference>
<protein>
    <recommendedName>
        <fullName evidence="5">Flagellar hook-associated protein 2</fullName>
        <shortName evidence="5">HAP2</shortName>
    </recommendedName>
    <alternativeName>
        <fullName evidence="5">Flagellar cap protein</fullName>
    </alternativeName>
</protein>
<keyword evidence="3" id="KW-0175">Coiled coil</keyword>
<evidence type="ECO:0000313" key="9">
    <source>
        <dbReference type="EMBL" id="MDQ0214912.1"/>
    </source>
</evidence>
<dbReference type="EMBL" id="JAUSUC010000012">
    <property type="protein sequence ID" value="MDQ0214912.1"/>
    <property type="molecule type" value="Genomic_DNA"/>
</dbReference>
<comment type="similarity">
    <text evidence="1 5">Belongs to the FliD family.</text>
</comment>
<keyword evidence="9" id="KW-0969">Cilium</keyword>
<dbReference type="Proteomes" id="UP001237207">
    <property type="component" value="Unassembled WGS sequence"/>
</dbReference>
<feature type="domain" description="Flagellar hook-associated protein 2 C-terminal" evidence="8">
    <location>
        <begin position="418"/>
        <end position="684"/>
    </location>
</feature>
<dbReference type="PANTHER" id="PTHR30288">
    <property type="entry name" value="FLAGELLAR CAP/ASSEMBLY PROTEIN FLID"/>
    <property type="match status" value="1"/>
</dbReference>
<evidence type="ECO:0000256" key="6">
    <source>
        <dbReference type="SAM" id="MobiDB-lite"/>
    </source>
</evidence>
<dbReference type="InterPro" id="IPR010809">
    <property type="entry name" value="FliD_C"/>
</dbReference>
<comment type="function">
    <text evidence="5">Required for morphogenesis and for the elongation of the flagellar filament by facilitating polymerization of the flagellin monomers at the tip of growing filament. Forms a capping structure, which prevents flagellin subunits (transported through the central channel of the flagellum) from leaking out without polymerization at the distal end.</text>
</comment>
<gene>
    <name evidence="9" type="ORF">J2S13_001311</name>
</gene>
<sequence>MRIGGLASGMDIDQLVKDLMKAERMPLDKLKQKKQILEWQRDDYRSINSLLLDFRSQLTQMKLTTNYRVRTTSSTNESYVTATATSAAGQSSYSISQVSQLATAETKRNGGSIIANDKEFDATKGLYKQKDSFTYQGVSGMWKDGFVQSKQKNTTSATKKMDLGLQNIKADSIGDWTVTVNGVGYKVVSEFSNSEGSNLKEVMIDSTTGELTFNHELAKDSIVRVGYISETKTETLTLSKDTNEWKLSYRNVADVTLKLKNGENISDLTVSNGEISKDGKKLGTLDPDGKITFTDEGKSILLPDGSKETVSLEITYKSDDAKYTTMSMETHTSKGERYESFLIDGRDSMNTIVNKVNSSSLGVTMFYDDVTSQMTMTRNETGDFNKKGDEILLNLADDSNSFLRDVLRFSEASVTQVAKDAKFTINGLETNRHSNTFEMNGVTFTLKQTFDSITDTTISPVSISIHNDSEKVFENIKEFVKNYNEIIDKIQKKTSEERYRSYKPLTDEQREQLSDKQQEQWEEKAKSGLLRRDPILGSILTQMRMDFSQPVLNDRASLFNQLAKIGITTTSNYLEGGKLEINEAKLKKAIEEDPQAIENFFRGDGATNSQKGVIHRLYDTVSKTMDQLNEKAGKSFSVNHQFAIGRELNNVGDRIESFEDRLKYVEDRYWKQFNAMEKAIQRSNQQMMYLMQQFGGGM</sequence>
<dbReference type="InterPro" id="IPR003481">
    <property type="entry name" value="FliD_N"/>
</dbReference>
<name>A0AAJ1T166_9BACI</name>
<keyword evidence="9" id="KW-0282">Flagellum</keyword>
<accession>A0AAJ1T166</accession>
<keyword evidence="4 5" id="KW-0975">Bacterial flagellum</keyword>
<comment type="subcellular location">
    <subcellularLocation>
        <location evidence="5">Secreted</location>
    </subcellularLocation>
    <subcellularLocation>
        <location evidence="5">Bacterial flagellum</location>
    </subcellularLocation>
</comment>
<dbReference type="GO" id="GO:0005576">
    <property type="term" value="C:extracellular region"/>
    <property type="evidence" value="ECO:0007669"/>
    <property type="project" value="UniProtKB-SubCell"/>
</dbReference>
<evidence type="ECO:0000259" key="7">
    <source>
        <dbReference type="Pfam" id="PF02465"/>
    </source>
</evidence>
<proteinExistence type="inferred from homology"/>
<keyword evidence="5" id="KW-0964">Secreted</keyword>
<evidence type="ECO:0000256" key="5">
    <source>
        <dbReference type="RuleBase" id="RU362066"/>
    </source>
</evidence>
<feature type="region of interest" description="Disordered" evidence="6">
    <location>
        <begin position="501"/>
        <end position="524"/>
    </location>
</feature>
<evidence type="ECO:0000256" key="4">
    <source>
        <dbReference type="ARBA" id="ARBA00023143"/>
    </source>
</evidence>
<dbReference type="AlphaFoldDB" id="A0AAJ1T166"/>
<dbReference type="RefSeq" id="WP_307256909.1">
    <property type="nucleotide sequence ID" value="NZ_JAUSUC010000012.1"/>
</dbReference>
<comment type="subunit">
    <text evidence="2 5">Homopentamer.</text>
</comment>
<dbReference type="GO" id="GO:0009424">
    <property type="term" value="C:bacterial-type flagellum hook"/>
    <property type="evidence" value="ECO:0007669"/>
    <property type="project" value="UniProtKB-UniRule"/>
</dbReference>
<dbReference type="Pfam" id="PF02465">
    <property type="entry name" value="FliD_N"/>
    <property type="match status" value="1"/>
</dbReference>
<evidence type="ECO:0000259" key="8">
    <source>
        <dbReference type="Pfam" id="PF07195"/>
    </source>
</evidence>